<evidence type="ECO:0000313" key="2">
    <source>
        <dbReference type="Proteomes" id="UP000053989"/>
    </source>
</evidence>
<dbReference type="EMBL" id="KN822028">
    <property type="protein sequence ID" value="KIM64507.1"/>
    <property type="molecule type" value="Genomic_DNA"/>
</dbReference>
<dbReference type="InParanoid" id="A0A0C3AHV3"/>
<dbReference type="AlphaFoldDB" id="A0A0C3AHV3"/>
<accession>A0A0C3AHV3</accession>
<keyword evidence="2" id="KW-1185">Reference proteome</keyword>
<organism evidence="1 2">
    <name type="scientific">Scleroderma citrinum Foug A</name>
    <dbReference type="NCBI Taxonomy" id="1036808"/>
    <lineage>
        <taxon>Eukaryota</taxon>
        <taxon>Fungi</taxon>
        <taxon>Dikarya</taxon>
        <taxon>Basidiomycota</taxon>
        <taxon>Agaricomycotina</taxon>
        <taxon>Agaricomycetes</taxon>
        <taxon>Agaricomycetidae</taxon>
        <taxon>Boletales</taxon>
        <taxon>Sclerodermatineae</taxon>
        <taxon>Sclerodermataceae</taxon>
        <taxon>Scleroderma</taxon>
    </lineage>
</organism>
<sequence>LVRTFSPKRIILLSSDVHATAATALTFGGKPFIFPPFRICGAGTVLTLTHMNISIFQTALASIAGVVGPMFNGALRFVSAIGLAAAISIHLSSRG</sequence>
<name>A0A0C3AHV3_9AGAM</name>
<reference evidence="1 2" key="1">
    <citation type="submission" date="2014-04" db="EMBL/GenBank/DDBJ databases">
        <authorList>
            <consortium name="DOE Joint Genome Institute"/>
            <person name="Kuo A."/>
            <person name="Kohler A."/>
            <person name="Nagy L.G."/>
            <person name="Floudas D."/>
            <person name="Copeland A."/>
            <person name="Barry K.W."/>
            <person name="Cichocki N."/>
            <person name="Veneault-Fourrey C."/>
            <person name="LaButti K."/>
            <person name="Lindquist E.A."/>
            <person name="Lipzen A."/>
            <person name="Lundell T."/>
            <person name="Morin E."/>
            <person name="Murat C."/>
            <person name="Sun H."/>
            <person name="Tunlid A."/>
            <person name="Henrissat B."/>
            <person name="Grigoriev I.V."/>
            <person name="Hibbett D.S."/>
            <person name="Martin F."/>
            <person name="Nordberg H.P."/>
            <person name="Cantor M.N."/>
            <person name="Hua S.X."/>
        </authorList>
    </citation>
    <scope>NUCLEOTIDE SEQUENCE [LARGE SCALE GENOMIC DNA]</scope>
    <source>
        <strain evidence="1 2">Foug A</strain>
    </source>
</reference>
<dbReference type="STRING" id="1036808.A0A0C3AHV3"/>
<dbReference type="OrthoDB" id="2684746at2759"/>
<evidence type="ECO:0008006" key="3">
    <source>
        <dbReference type="Google" id="ProtNLM"/>
    </source>
</evidence>
<evidence type="ECO:0000313" key="1">
    <source>
        <dbReference type="EMBL" id="KIM64507.1"/>
    </source>
</evidence>
<dbReference type="Proteomes" id="UP000053989">
    <property type="component" value="Unassembled WGS sequence"/>
</dbReference>
<reference evidence="2" key="2">
    <citation type="submission" date="2015-01" db="EMBL/GenBank/DDBJ databases">
        <title>Evolutionary Origins and Diversification of the Mycorrhizal Mutualists.</title>
        <authorList>
            <consortium name="DOE Joint Genome Institute"/>
            <consortium name="Mycorrhizal Genomics Consortium"/>
            <person name="Kohler A."/>
            <person name="Kuo A."/>
            <person name="Nagy L.G."/>
            <person name="Floudas D."/>
            <person name="Copeland A."/>
            <person name="Barry K.W."/>
            <person name="Cichocki N."/>
            <person name="Veneault-Fourrey C."/>
            <person name="LaButti K."/>
            <person name="Lindquist E.A."/>
            <person name="Lipzen A."/>
            <person name="Lundell T."/>
            <person name="Morin E."/>
            <person name="Murat C."/>
            <person name="Riley R."/>
            <person name="Ohm R."/>
            <person name="Sun H."/>
            <person name="Tunlid A."/>
            <person name="Henrissat B."/>
            <person name="Grigoriev I.V."/>
            <person name="Hibbett D.S."/>
            <person name="Martin F."/>
        </authorList>
    </citation>
    <scope>NUCLEOTIDE SEQUENCE [LARGE SCALE GENOMIC DNA]</scope>
    <source>
        <strain evidence="2">Foug A</strain>
    </source>
</reference>
<gene>
    <name evidence="1" type="ORF">SCLCIDRAFT_115209</name>
</gene>
<protein>
    <recommendedName>
        <fullName evidence="3">Major facilitator superfamily (MFS) profile domain-containing protein</fullName>
    </recommendedName>
</protein>
<proteinExistence type="predicted"/>
<feature type="non-terminal residue" evidence="1">
    <location>
        <position position="1"/>
    </location>
</feature>
<dbReference type="HOGENOM" id="CLU_2374031_0_0_1"/>